<keyword evidence="5" id="KW-1185">Reference proteome</keyword>
<feature type="domain" description="Solute-binding protein family 3/N-terminal" evidence="3">
    <location>
        <begin position="61"/>
        <end position="294"/>
    </location>
</feature>
<dbReference type="RefSeq" id="WP_100201569.1">
    <property type="nucleotide sequence ID" value="NZ_PGGW01000023.1"/>
</dbReference>
<evidence type="ECO:0000256" key="1">
    <source>
        <dbReference type="ARBA" id="ARBA00022729"/>
    </source>
</evidence>
<dbReference type="PROSITE" id="PS51257">
    <property type="entry name" value="PROKAR_LIPOPROTEIN"/>
    <property type="match status" value="1"/>
</dbReference>
<sequence>MRRLLAGGWAVLLLLAGCSAGGEREDSDSGLNLSPRQNRITATRVERVAALVPEHIRRNGVLRIGGTIDNTPPLSCYATDNKTPIGFEADIAVLVAGVMGLTPERDITSWENMFLGVDSGRYDVAFSNISVTEERKKKYDFATYRRDRLGFEAREDADFKVRKAADLAGKRVALASGSTQEKIMLEWSAENRGAGLRPIEIQYYQKASDYYLALQSGRVDVYVGPSSSVVYHAKTTGQTKLVGVVDSVTDTIDSQVGAMSRKGDGTAEAVTAALNELIRNGKYRKVLERWGLGDQKLPASRVNPPVGEGK</sequence>
<dbReference type="Proteomes" id="UP000230407">
    <property type="component" value="Unassembled WGS sequence"/>
</dbReference>
<organism evidence="4 5">
    <name type="scientific">Streptomyces carminius</name>
    <dbReference type="NCBI Taxonomy" id="2665496"/>
    <lineage>
        <taxon>Bacteria</taxon>
        <taxon>Bacillati</taxon>
        <taxon>Actinomycetota</taxon>
        <taxon>Actinomycetes</taxon>
        <taxon>Kitasatosporales</taxon>
        <taxon>Streptomycetaceae</taxon>
        <taxon>Streptomyces</taxon>
    </lineage>
</organism>
<name>A0A2M8M1V7_9ACTN</name>
<gene>
    <name evidence="4" type="ORF">CUT44_08500</name>
</gene>
<dbReference type="Gene3D" id="3.40.190.10">
    <property type="entry name" value="Periplasmic binding protein-like II"/>
    <property type="match status" value="2"/>
</dbReference>
<feature type="chain" id="PRO_5038994233" evidence="2">
    <location>
        <begin position="21"/>
        <end position="310"/>
    </location>
</feature>
<dbReference type="InterPro" id="IPR001638">
    <property type="entry name" value="Solute-binding_3/MltF_N"/>
</dbReference>
<protein>
    <submittedName>
        <fullName evidence="4">ABC transporter substrate-binding protein</fullName>
    </submittedName>
</protein>
<comment type="caution">
    <text evidence="4">The sequence shown here is derived from an EMBL/GenBank/DDBJ whole genome shotgun (WGS) entry which is preliminary data.</text>
</comment>
<evidence type="ECO:0000313" key="5">
    <source>
        <dbReference type="Proteomes" id="UP000230407"/>
    </source>
</evidence>
<evidence type="ECO:0000259" key="3">
    <source>
        <dbReference type="SMART" id="SM00062"/>
    </source>
</evidence>
<dbReference type="SMART" id="SM00062">
    <property type="entry name" value="PBPb"/>
    <property type="match status" value="1"/>
</dbReference>
<dbReference type="CDD" id="cd01004">
    <property type="entry name" value="PBP2_MidA_like"/>
    <property type="match status" value="1"/>
</dbReference>
<dbReference type="AlphaFoldDB" id="A0A2M8M1V7"/>
<reference evidence="4 5" key="1">
    <citation type="submission" date="2017-11" db="EMBL/GenBank/DDBJ databases">
        <title>Streptomyces carmine sp. nov., a novel actinomycete isolated from Sophora alopecuroides in Xinjiang, China.</title>
        <authorList>
            <person name="Wang Y."/>
            <person name="Luo X."/>
            <person name="Wan C."/>
            <person name="Zhang L."/>
        </authorList>
    </citation>
    <scope>NUCLEOTIDE SEQUENCE [LARGE SCALE GENOMIC DNA]</scope>
    <source>
        <strain evidence="4 5">TRM SA0054</strain>
    </source>
</reference>
<accession>A0A2M8M1V7</accession>
<feature type="signal peptide" evidence="2">
    <location>
        <begin position="1"/>
        <end position="20"/>
    </location>
</feature>
<evidence type="ECO:0000256" key="2">
    <source>
        <dbReference type="SAM" id="SignalP"/>
    </source>
</evidence>
<keyword evidence="1 2" id="KW-0732">Signal</keyword>
<dbReference type="PANTHER" id="PTHR35936">
    <property type="entry name" value="MEMBRANE-BOUND LYTIC MUREIN TRANSGLYCOSYLASE F"/>
    <property type="match status" value="1"/>
</dbReference>
<dbReference type="EMBL" id="PGGW01000023">
    <property type="protein sequence ID" value="PJE98181.1"/>
    <property type="molecule type" value="Genomic_DNA"/>
</dbReference>
<dbReference type="SUPFAM" id="SSF53850">
    <property type="entry name" value="Periplasmic binding protein-like II"/>
    <property type="match status" value="1"/>
</dbReference>
<evidence type="ECO:0000313" key="4">
    <source>
        <dbReference type="EMBL" id="PJE98181.1"/>
    </source>
</evidence>
<dbReference type="PANTHER" id="PTHR35936:SF17">
    <property type="entry name" value="ARGININE-BINDING EXTRACELLULAR PROTEIN ARTP"/>
    <property type="match status" value="1"/>
</dbReference>
<proteinExistence type="predicted"/>
<dbReference type="Pfam" id="PF00497">
    <property type="entry name" value="SBP_bac_3"/>
    <property type="match status" value="1"/>
</dbReference>